<dbReference type="RefSeq" id="WP_179198869.1">
    <property type="nucleotide sequence ID" value="NZ_JAFMOF010000002.1"/>
</dbReference>
<reference evidence="2" key="1">
    <citation type="submission" date="2021-03" db="EMBL/GenBank/DDBJ databases">
        <title>Streptomyces strains.</title>
        <authorList>
            <person name="Lund M.B."/>
            <person name="Toerring T."/>
        </authorList>
    </citation>
    <scope>NUCLEOTIDE SEQUENCE</scope>
    <source>
        <strain evidence="2">JCM 4242</strain>
    </source>
</reference>
<keyword evidence="1" id="KW-1133">Transmembrane helix</keyword>
<protein>
    <submittedName>
        <fullName evidence="2">Uncharacterized protein</fullName>
    </submittedName>
</protein>
<gene>
    <name evidence="2" type="ORF">J1792_14580</name>
</gene>
<comment type="caution">
    <text evidence="2">The sequence shown here is derived from an EMBL/GenBank/DDBJ whole genome shotgun (WGS) entry which is preliminary data.</text>
</comment>
<sequence length="56" mass="5631">MLRRAAAAAEVLGWWVVLTAVWTVLIGSVDPLETAVGAAAALLAACAARGARRAAA</sequence>
<keyword evidence="1" id="KW-0812">Transmembrane</keyword>
<evidence type="ECO:0000313" key="3">
    <source>
        <dbReference type="Proteomes" id="UP000664781"/>
    </source>
</evidence>
<evidence type="ECO:0000256" key="1">
    <source>
        <dbReference type="SAM" id="Phobius"/>
    </source>
</evidence>
<accession>A0A939FNV3</accession>
<proteinExistence type="predicted"/>
<evidence type="ECO:0000313" key="2">
    <source>
        <dbReference type="EMBL" id="MBO0653958.1"/>
    </source>
</evidence>
<dbReference type="EMBL" id="JAFMOF010000002">
    <property type="protein sequence ID" value="MBO0653958.1"/>
    <property type="molecule type" value="Genomic_DNA"/>
</dbReference>
<dbReference type="AlphaFoldDB" id="A0A939FNV3"/>
<keyword evidence="3" id="KW-1185">Reference proteome</keyword>
<name>A0A939FNV3_9ACTN</name>
<dbReference type="Proteomes" id="UP000664781">
    <property type="component" value="Unassembled WGS sequence"/>
</dbReference>
<feature type="transmembrane region" description="Helical" evidence="1">
    <location>
        <begin position="12"/>
        <end position="29"/>
    </location>
</feature>
<keyword evidence="1" id="KW-0472">Membrane</keyword>
<feature type="transmembrane region" description="Helical" evidence="1">
    <location>
        <begin position="35"/>
        <end position="51"/>
    </location>
</feature>
<organism evidence="2 3">
    <name type="scientific">Streptomyces triculaminicus</name>
    <dbReference type="NCBI Taxonomy" id="2816232"/>
    <lineage>
        <taxon>Bacteria</taxon>
        <taxon>Bacillati</taxon>
        <taxon>Actinomycetota</taxon>
        <taxon>Actinomycetes</taxon>
        <taxon>Kitasatosporales</taxon>
        <taxon>Streptomycetaceae</taxon>
        <taxon>Streptomyces</taxon>
    </lineage>
</organism>